<evidence type="ECO:0000313" key="3">
    <source>
        <dbReference type="Proteomes" id="UP000299102"/>
    </source>
</evidence>
<comment type="caution">
    <text evidence="2">The sequence shown here is derived from an EMBL/GenBank/DDBJ whole genome shotgun (WGS) entry which is preliminary data.</text>
</comment>
<evidence type="ECO:0000256" key="1">
    <source>
        <dbReference type="SAM" id="MobiDB-lite"/>
    </source>
</evidence>
<keyword evidence="3" id="KW-1185">Reference proteome</keyword>
<dbReference type="AlphaFoldDB" id="A0A4C1SEP6"/>
<dbReference type="Proteomes" id="UP000299102">
    <property type="component" value="Unassembled WGS sequence"/>
</dbReference>
<gene>
    <name evidence="2" type="ORF">EVAR_76877_1</name>
</gene>
<dbReference type="OrthoDB" id="7474066at2759"/>
<organism evidence="2 3">
    <name type="scientific">Eumeta variegata</name>
    <name type="common">Bagworm moth</name>
    <name type="synonym">Eumeta japonica</name>
    <dbReference type="NCBI Taxonomy" id="151549"/>
    <lineage>
        <taxon>Eukaryota</taxon>
        <taxon>Metazoa</taxon>
        <taxon>Ecdysozoa</taxon>
        <taxon>Arthropoda</taxon>
        <taxon>Hexapoda</taxon>
        <taxon>Insecta</taxon>
        <taxon>Pterygota</taxon>
        <taxon>Neoptera</taxon>
        <taxon>Endopterygota</taxon>
        <taxon>Lepidoptera</taxon>
        <taxon>Glossata</taxon>
        <taxon>Ditrysia</taxon>
        <taxon>Tineoidea</taxon>
        <taxon>Psychidae</taxon>
        <taxon>Oiketicinae</taxon>
        <taxon>Eumeta</taxon>
    </lineage>
</organism>
<reference evidence="2 3" key="1">
    <citation type="journal article" date="2019" name="Commun. Biol.">
        <title>The bagworm genome reveals a unique fibroin gene that provides high tensile strength.</title>
        <authorList>
            <person name="Kono N."/>
            <person name="Nakamura H."/>
            <person name="Ohtoshi R."/>
            <person name="Tomita M."/>
            <person name="Numata K."/>
            <person name="Arakawa K."/>
        </authorList>
    </citation>
    <scope>NUCLEOTIDE SEQUENCE [LARGE SCALE GENOMIC DNA]</scope>
</reference>
<sequence length="114" mass="13081">MEQKYTIEEIKKLAPKYKGKPENFDPSKMGKPKAEKPKKKMASQLPPPKHLEAAEKPTQQKNTPLWEDSIFSIDTSCRELDVTEEITPQNCNNSTISVYGRIITIIYCCYTMNI</sequence>
<evidence type="ECO:0000313" key="2">
    <source>
        <dbReference type="EMBL" id="GBP00582.1"/>
    </source>
</evidence>
<feature type="region of interest" description="Disordered" evidence="1">
    <location>
        <begin position="16"/>
        <end position="65"/>
    </location>
</feature>
<protein>
    <submittedName>
        <fullName evidence="2">Uncharacterized protein</fullName>
    </submittedName>
</protein>
<proteinExistence type="predicted"/>
<dbReference type="EMBL" id="BGZK01000006">
    <property type="protein sequence ID" value="GBP00582.1"/>
    <property type="molecule type" value="Genomic_DNA"/>
</dbReference>
<name>A0A4C1SEP6_EUMVA</name>
<accession>A0A4C1SEP6</accession>